<accession>A0A9N7TX77</accession>
<proteinExistence type="predicted"/>
<name>A0A9N7TX77_PLEPL</name>
<dbReference type="Proteomes" id="UP001153269">
    <property type="component" value="Unassembled WGS sequence"/>
</dbReference>
<organism evidence="1 2">
    <name type="scientific">Pleuronectes platessa</name>
    <name type="common">European plaice</name>
    <dbReference type="NCBI Taxonomy" id="8262"/>
    <lineage>
        <taxon>Eukaryota</taxon>
        <taxon>Metazoa</taxon>
        <taxon>Chordata</taxon>
        <taxon>Craniata</taxon>
        <taxon>Vertebrata</taxon>
        <taxon>Euteleostomi</taxon>
        <taxon>Actinopterygii</taxon>
        <taxon>Neopterygii</taxon>
        <taxon>Teleostei</taxon>
        <taxon>Neoteleostei</taxon>
        <taxon>Acanthomorphata</taxon>
        <taxon>Carangaria</taxon>
        <taxon>Pleuronectiformes</taxon>
        <taxon>Pleuronectoidei</taxon>
        <taxon>Pleuronectidae</taxon>
        <taxon>Pleuronectes</taxon>
    </lineage>
</organism>
<sequence>MTTQSHFQGSPECGRQLRPFIPEKRRLQQVDPSQANLSQPLVTNFFSKERCMTLRSKSLKSLVIRSESVVPLRGTASTAGVDAPEVNCPISRSTTCLHGDSPSDIIGDEGWLVEERNMISNHIPRVMTPWVHTRLALMATITPGRVQTRCLCALCVRSNGPSVDPEPWCQRQ</sequence>
<reference evidence="1" key="1">
    <citation type="submission" date="2020-03" db="EMBL/GenBank/DDBJ databases">
        <authorList>
            <person name="Weist P."/>
        </authorList>
    </citation>
    <scope>NUCLEOTIDE SEQUENCE</scope>
</reference>
<keyword evidence="2" id="KW-1185">Reference proteome</keyword>
<evidence type="ECO:0000313" key="2">
    <source>
        <dbReference type="Proteomes" id="UP001153269"/>
    </source>
</evidence>
<evidence type="ECO:0000313" key="1">
    <source>
        <dbReference type="EMBL" id="CAB1419759.1"/>
    </source>
</evidence>
<gene>
    <name evidence="1" type="ORF">PLEPLA_LOCUS7610</name>
</gene>
<dbReference type="AlphaFoldDB" id="A0A9N7TX77"/>
<comment type="caution">
    <text evidence="1">The sequence shown here is derived from an EMBL/GenBank/DDBJ whole genome shotgun (WGS) entry which is preliminary data.</text>
</comment>
<dbReference type="EMBL" id="CADEAL010000409">
    <property type="protein sequence ID" value="CAB1419759.1"/>
    <property type="molecule type" value="Genomic_DNA"/>
</dbReference>
<protein>
    <submittedName>
        <fullName evidence="1">Uncharacterized protein</fullName>
    </submittedName>
</protein>